<dbReference type="PANTHER" id="PTHR33064">
    <property type="entry name" value="POL PROTEIN"/>
    <property type="match status" value="1"/>
</dbReference>
<dbReference type="EC" id="2.7.7.49" evidence="1"/>
<name>A0AAU9FL41_DROMD</name>
<evidence type="ECO:0000313" key="9">
    <source>
        <dbReference type="EMBL" id="BFF96473.1"/>
    </source>
</evidence>
<sequence>MPTLCHALITFWTSCGRHGYWQIPLDKASRQFTAFTVPGKGLFQWKVMPFGLHSASATFQRALDQVIGPEMMPHAFAYQDDIIVIGKTKEEHQRNLEEVFRRLKRANLRLNIEKCQFFQQELRYLGHLVTGEGICTDPEKVAAIAELQPPANVKELRQYLGVASWYRRFVPEFATLVQPLSALLKKKAKWEWSEEQQEAFEAVKSRLVADPVLACPDFARKFVLQTDASDYGLGAILTQETERGERVISYASRTLNSAERNYSATEKECLAIVWAIRKLKPY</sequence>
<dbReference type="FunFam" id="3.10.20.370:FF:000001">
    <property type="entry name" value="Retrovirus-related Pol polyprotein from transposon 17.6-like protein"/>
    <property type="match status" value="1"/>
</dbReference>
<dbReference type="Proteomes" id="UP001500889">
    <property type="component" value="Chromosome J"/>
</dbReference>
<dbReference type="InterPro" id="IPR051320">
    <property type="entry name" value="Viral_Replic_Matur_Polypro"/>
</dbReference>
<proteinExistence type="predicted"/>
<evidence type="ECO:0000256" key="1">
    <source>
        <dbReference type="ARBA" id="ARBA00012493"/>
    </source>
</evidence>
<dbReference type="Gene3D" id="3.30.70.270">
    <property type="match status" value="2"/>
</dbReference>
<evidence type="ECO:0000313" key="10">
    <source>
        <dbReference type="Proteomes" id="UP001500889"/>
    </source>
</evidence>
<organism evidence="9 10">
    <name type="scientific">Drosophila madeirensis</name>
    <name type="common">Fruit fly</name>
    <dbReference type="NCBI Taxonomy" id="30013"/>
    <lineage>
        <taxon>Eukaryota</taxon>
        <taxon>Metazoa</taxon>
        <taxon>Ecdysozoa</taxon>
        <taxon>Arthropoda</taxon>
        <taxon>Hexapoda</taxon>
        <taxon>Insecta</taxon>
        <taxon>Pterygota</taxon>
        <taxon>Neoptera</taxon>
        <taxon>Endopterygota</taxon>
        <taxon>Diptera</taxon>
        <taxon>Brachycera</taxon>
        <taxon>Muscomorpha</taxon>
        <taxon>Ephydroidea</taxon>
        <taxon>Drosophilidae</taxon>
        <taxon>Drosophila</taxon>
        <taxon>Sophophora</taxon>
    </lineage>
</organism>
<dbReference type="InterPro" id="IPR043502">
    <property type="entry name" value="DNA/RNA_pol_sf"/>
</dbReference>
<keyword evidence="3" id="KW-0548">Nucleotidyltransferase</keyword>
<dbReference type="AlphaFoldDB" id="A0AAU9FL41"/>
<feature type="domain" description="Reverse transcriptase" evidence="8">
    <location>
        <begin position="1"/>
        <end position="129"/>
    </location>
</feature>
<evidence type="ECO:0000256" key="3">
    <source>
        <dbReference type="ARBA" id="ARBA00022695"/>
    </source>
</evidence>
<dbReference type="GO" id="GO:0016787">
    <property type="term" value="F:hydrolase activity"/>
    <property type="evidence" value="ECO:0007669"/>
    <property type="project" value="UniProtKB-KW"/>
</dbReference>
<dbReference type="InterPro" id="IPR000477">
    <property type="entry name" value="RT_dom"/>
</dbReference>
<keyword evidence="6" id="KW-0378">Hydrolase</keyword>
<dbReference type="SUPFAM" id="SSF56672">
    <property type="entry name" value="DNA/RNA polymerases"/>
    <property type="match status" value="1"/>
</dbReference>
<dbReference type="Pfam" id="PF17919">
    <property type="entry name" value="RT_RNaseH_2"/>
    <property type="match status" value="1"/>
</dbReference>
<evidence type="ECO:0000259" key="8">
    <source>
        <dbReference type="PROSITE" id="PS50878"/>
    </source>
</evidence>
<dbReference type="Gene3D" id="3.10.10.10">
    <property type="entry name" value="HIV Type 1 Reverse Transcriptase, subunit A, domain 1"/>
    <property type="match status" value="1"/>
</dbReference>
<dbReference type="Pfam" id="PF00078">
    <property type="entry name" value="RVT_1"/>
    <property type="match status" value="1"/>
</dbReference>
<dbReference type="GO" id="GO:0003964">
    <property type="term" value="F:RNA-directed DNA polymerase activity"/>
    <property type="evidence" value="ECO:0007669"/>
    <property type="project" value="UniProtKB-KW"/>
</dbReference>
<keyword evidence="10" id="KW-1185">Reference proteome</keyword>
<keyword evidence="7" id="KW-0695">RNA-directed DNA polymerase</keyword>
<reference evidence="9 10" key="1">
    <citation type="submission" date="2024-02" db="EMBL/GenBank/DDBJ databases">
        <title>A chromosome-level genome assembly of Drosophila madeirensis, a fruit fly species endemic to Madeira island.</title>
        <authorList>
            <person name="Tomihara K."/>
            <person name="Llopart A."/>
            <person name="Yamamoto D."/>
        </authorList>
    </citation>
    <scope>NUCLEOTIDE SEQUENCE [LARGE SCALE GENOMIC DNA]</scope>
    <source>
        <strain evidence="9 10">RF1</strain>
    </source>
</reference>
<dbReference type="PROSITE" id="PS50878">
    <property type="entry name" value="RT_POL"/>
    <property type="match status" value="1"/>
</dbReference>
<keyword evidence="2" id="KW-0808">Transferase</keyword>
<dbReference type="CDD" id="cd01647">
    <property type="entry name" value="RT_LTR"/>
    <property type="match status" value="1"/>
</dbReference>
<dbReference type="InterPro" id="IPR041577">
    <property type="entry name" value="RT_RNaseH_2"/>
</dbReference>
<gene>
    <name evidence="9" type="ORF">DMAD_05111</name>
</gene>
<dbReference type="FunFam" id="3.30.70.270:FF:000003">
    <property type="entry name" value="Transposon Ty3-G Gag-Pol polyprotein"/>
    <property type="match status" value="1"/>
</dbReference>
<evidence type="ECO:0000256" key="6">
    <source>
        <dbReference type="ARBA" id="ARBA00022801"/>
    </source>
</evidence>
<dbReference type="EMBL" id="AP029265">
    <property type="protein sequence ID" value="BFF96473.1"/>
    <property type="molecule type" value="Genomic_DNA"/>
</dbReference>
<evidence type="ECO:0000256" key="4">
    <source>
        <dbReference type="ARBA" id="ARBA00022722"/>
    </source>
</evidence>
<dbReference type="GO" id="GO:0004519">
    <property type="term" value="F:endonuclease activity"/>
    <property type="evidence" value="ECO:0007669"/>
    <property type="project" value="UniProtKB-KW"/>
</dbReference>
<evidence type="ECO:0000256" key="5">
    <source>
        <dbReference type="ARBA" id="ARBA00022759"/>
    </source>
</evidence>
<evidence type="ECO:0000256" key="2">
    <source>
        <dbReference type="ARBA" id="ARBA00022679"/>
    </source>
</evidence>
<dbReference type="PANTHER" id="PTHR33064:SF37">
    <property type="entry name" value="RIBONUCLEASE H"/>
    <property type="match status" value="1"/>
</dbReference>
<protein>
    <recommendedName>
        <fullName evidence="1">RNA-directed DNA polymerase</fullName>
        <ecNumber evidence="1">2.7.7.49</ecNumber>
    </recommendedName>
</protein>
<keyword evidence="4" id="KW-0540">Nuclease</keyword>
<accession>A0AAU9FL41</accession>
<evidence type="ECO:0000256" key="7">
    <source>
        <dbReference type="ARBA" id="ARBA00022918"/>
    </source>
</evidence>
<dbReference type="InterPro" id="IPR043128">
    <property type="entry name" value="Rev_trsase/Diguanyl_cyclase"/>
</dbReference>
<dbReference type="Gene3D" id="3.10.20.370">
    <property type="match status" value="1"/>
</dbReference>
<dbReference type="FunFam" id="3.30.70.270:FF:000020">
    <property type="entry name" value="Transposon Tf2-6 polyprotein-like Protein"/>
    <property type="match status" value="1"/>
</dbReference>
<dbReference type="CDD" id="cd09274">
    <property type="entry name" value="RNase_HI_RT_Ty3"/>
    <property type="match status" value="1"/>
</dbReference>
<keyword evidence="5" id="KW-0255">Endonuclease</keyword>